<dbReference type="InterPro" id="IPR046947">
    <property type="entry name" value="LytR-like"/>
</dbReference>
<dbReference type="Pfam" id="PF00072">
    <property type="entry name" value="Response_reg"/>
    <property type="match status" value="1"/>
</dbReference>
<feature type="domain" description="HTH LytTR-type" evidence="4">
    <location>
        <begin position="147"/>
        <end position="251"/>
    </location>
</feature>
<dbReference type="InterPro" id="IPR007492">
    <property type="entry name" value="LytTR_DNA-bd_dom"/>
</dbReference>
<dbReference type="Gene3D" id="2.40.50.1020">
    <property type="entry name" value="LytTr DNA-binding domain"/>
    <property type="match status" value="1"/>
</dbReference>
<keyword evidence="5" id="KW-0238">DNA-binding</keyword>
<evidence type="ECO:0000256" key="1">
    <source>
        <dbReference type="ARBA" id="ARBA00023012"/>
    </source>
</evidence>
<dbReference type="SUPFAM" id="SSF52172">
    <property type="entry name" value="CheY-like"/>
    <property type="match status" value="1"/>
</dbReference>
<keyword evidence="6" id="KW-1185">Reference proteome</keyword>
<comment type="caution">
    <text evidence="5">The sequence shown here is derived from an EMBL/GenBank/DDBJ whole genome shotgun (WGS) entry which is preliminary data.</text>
</comment>
<organism evidence="5 6">
    <name type="scientific">Luteimonas rhizosphaericola</name>
    <dbReference type="NCBI Taxonomy" id="3042024"/>
    <lineage>
        <taxon>Bacteria</taxon>
        <taxon>Pseudomonadati</taxon>
        <taxon>Pseudomonadota</taxon>
        <taxon>Gammaproteobacteria</taxon>
        <taxon>Lysobacterales</taxon>
        <taxon>Lysobacteraceae</taxon>
        <taxon>Luteimonas</taxon>
    </lineage>
</organism>
<evidence type="ECO:0000259" key="3">
    <source>
        <dbReference type="PROSITE" id="PS50110"/>
    </source>
</evidence>
<dbReference type="RefSeq" id="WP_280602979.1">
    <property type="nucleotide sequence ID" value="NZ_JARXRN010000028.1"/>
</dbReference>
<feature type="modified residue" description="4-aspartylphosphate" evidence="2">
    <location>
        <position position="59"/>
    </location>
</feature>
<dbReference type="SMART" id="SM00448">
    <property type="entry name" value="REC"/>
    <property type="match status" value="1"/>
</dbReference>
<dbReference type="InterPro" id="IPR011006">
    <property type="entry name" value="CheY-like_superfamily"/>
</dbReference>
<protein>
    <submittedName>
        <fullName evidence="5">LytTR family DNA-binding domain-containing protein</fullName>
    </submittedName>
</protein>
<dbReference type="InterPro" id="IPR001789">
    <property type="entry name" value="Sig_transdc_resp-reg_receiver"/>
</dbReference>
<evidence type="ECO:0000259" key="4">
    <source>
        <dbReference type="PROSITE" id="PS50930"/>
    </source>
</evidence>
<accession>A0ABT6JMX2</accession>
<dbReference type="SMART" id="SM00850">
    <property type="entry name" value="LytTR"/>
    <property type="match status" value="1"/>
</dbReference>
<dbReference type="EMBL" id="JARXRN010000028">
    <property type="protein sequence ID" value="MDH5832038.1"/>
    <property type="molecule type" value="Genomic_DNA"/>
</dbReference>
<dbReference type="PROSITE" id="PS50110">
    <property type="entry name" value="RESPONSE_REGULATORY"/>
    <property type="match status" value="1"/>
</dbReference>
<evidence type="ECO:0000256" key="2">
    <source>
        <dbReference type="PROSITE-ProRule" id="PRU00169"/>
    </source>
</evidence>
<feature type="domain" description="Response regulatory" evidence="3">
    <location>
        <begin position="8"/>
        <end position="121"/>
    </location>
</feature>
<dbReference type="PROSITE" id="PS50930">
    <property type="entry name" value="HTH_LYTTR"/>
    <property type="match status" value="1"/>
</dbReference>
<dbReference type="PANTHER" id="PTHR37299:SF1">
    <property type="entry name" value="STAGE 0 SPORULATION PROTEIN A HOMOLOG"/>
    <property type="match status" value="1"/>
</dbReference>
<dbReference type="Proteomes" id="UP001156831">
    <property type="component" value="Unassembled WGS sequence"/>
</dbReference>
<evidence type="ECO:0000313" key="6">
    <source>
        <dbReference type="Proteomes" id="UP001156831"/>
    </source>
</evidence>
<keyword evidence="2" id="KW-0597">Phosphoprotein</keyword>
<keyword evidence="1" id="KW-0902">Two-component regulatory system</keyword>
<dbReference type="GO" id="GO:0003677">
    <property type="term" value="F:DNA binding"/>
    <property type="evidence" value="ECO:0007669"/>
    <property type="project" value="UniProtKB-KW"/>
</dbReference>
<reference evidence="5 6" key="1">
    <citation type="submission" date="2023-04" db="EMBL/GenBank/DDBJ databases">
        <title>Luteimonas sp. M1R5S18.</title>
        <authorList>
            <person name="Sun J.-Q."/>
        </authorList>
    </citation>
    <scope>NUCLEOTIDE SEQUENCE [LARGE SCALE GENOMIC DNA]</scope>
    <source>
        <strain evidence="5 6">M1R5S18</strain>
    </source>
</reference>
<proteinExistence type="predicted"/>
<evidence type="ECO:0000313" key="5">
    <source>
        <dbReference type="EMBL" id="MDH5832038.1"/>
    </source>
</evidence>
<gene>
    <name evidence="5" type="ORF">QFW80_16090</name>
</gene>
<dbReference type="PANTHER" id="PTHR37299">
    <property type="entry name" value="TRANSCRIPTIONAL REGULATOR-RELATED"/>
    <property type="match status" value="1"/>
</dbReference>
<dbReference type="Pfam" id="PF04397">
    <property type="entry name" value="LytTR"/>
    <property type="match status" value="1"/>
</dbReference>
<dbReference type="Gene3D" id="3.40.50.2300">
    <property type="match status" value="1"/>
</dbReference>
<sequence>MRAARTLRVAIVDDEPLARLRLARLLGSVDGVDIAGSYGDGRAALDGLARVPVDAIFLDIRMPGLDGFALLDRLPAVQRPMVVFVSAFGERALDAFGVEAVDYLVKPLAAARVEDAVARLHARRGARGASALPADASTANAQYPARLAVPDGTRLRMVEVADISMLVAQGNYVELVVAGRSLLLRETLTSLVSRLDPSRFVRVHRSRAVRVDLVDQVEPCGAGQYWLRLKDGSSLTSGRRYRDALREALGLRP</sequence>
<name>A0ABT6JMX2_9GAMM</name>